<reference evidence="1" key="2">
    <citation type="journal article" date="2015" name="Data Brief">
        <title>Shoot transcriptome of the giant reed, Arundo donax.</title>
        <authorList>
            <person name="Barrero R.A."/>
            <person name="Guerrero F.D."/>
            <person name="Moolhuijzen P."/>
            <person name="Goolsby J.A."/>
            <person name="Tidwell J."/>
            <person name="Bellgard S.E."/>
            <person name="Bellgard M.I."/>
        </authorList>
    </citation>
    <scope>NUCLEOTIDE SEQUENCE</scope>
    <source>
        <tissue evidence="1">Shoot tissue taken approximately 20 cm above the soil surface</tissue>
    </source>
</reference>
<accession>A0A0A9CSD2</accession>
<protein>
    <submittedName>
        <fullName evidence="1">Uncharacterized protein</fullName>
    </submittedName>
</protein>
<proteinExistence type="predicted"/>
<dbReference type="AlphaFoldDB" id="A0A0A9CSD2"/>
<organism evidence="1">
    <name type="scientific">Arundo donax</name>
    <name type="common">Giant reed</name>
    <name type="synonym">Donax arundinaceus</name>
    <dbReference type="NCBI Taxonomy" id="35708"/>
    <lineage>
        <taxon>Eukaryota</taxon>
        <taxon>Viridiplantae</taxon>
        <taxon>Streptophyta</taxon>
        <taxon>Embryophyta</taxon>
        <taxon>Tracheophyta</taxon>
        <taxon>Spermatophyta</taxon>
        <taxon>Magnoliopsida</taxon>
        <taxon>Liliopsida</taxon>
        <taxon>Poales</taxon>
        <taxon>Poaceae</taxon>
        <taxon>PACMAD clade</taxon>
        <taxon>Arundinoideae</taxon>
        <taxon>Arundineae</taxon>
        <taxon>Arundo</taxon>
    </lineage>
</organism>
<name>A0A0A9CSD2_ARUDO</name>
<evidence type="ECO:0000313" key="1">
    <source>
        <dbReference type="EMBL" id="JAD74407.1"/>
    </source>
</evidence>
<sequence>MLYSLTRFPLSYTQVKLVISNSICSCIVMP</sequence>
<reference evidence="1" key="1">
    <citation type="submission" date="2014-09" db="EMBL/GenBank/DDBJ databases">
        <authorList>
            <person name="Magalhaes I.L.F."/>
            <person name="Oliveira U."/>
            <person name="Santos F.R."/>
            <person name="Vidigal T.H.D.A."/>
            <person name="Brescovit A.D."/>
            <person name="Santos A.J."/>
        </authorList>
    </citation>
    <scope>NUCLEOTIDE SEQUENCE</scope>
    <source>
        <tissue evidence="1">Shoot tissue taken approximately 20 cm above the soil surface</tissue>
    </source>
</reference>
<dbReference type="EMBL" id="GBRH01223488">
    <property type="protein sequence ID" value="JAD74407.1"/>
    <property type="molecule type" value="Transcribed_RNA"/>
</dbReference>